<dbReference type="InterPro" id="IPR019734">
    <property type="entry name" value="TPR_rpt"/>
</dbReference>
<dbReference type="EMBL" id="CAJPDQ010000001">
    <property type="protein sequence ID" value="CAF9903774.1"/>
    <property type="molecule type" value="Genomic_DNA"/>
</dbReference>
<dbReference type="InterPro" id="IPR027417">
    <property type="entry name" value="P-loop_NTPase"/>
</dbReference>
<accession>A0A8H3I7Z4</accession>
<dbReference type="Gene3D" id="1.25.40.10">
    <property type="entry name" value="Tetratricopeptide repeat domain"/>
    <property type="match status" value="2"/>
</dbReference>
<keyword evidence="4" id="KW-1185">Reference proteome</keyword>
<dbReference type="Proteomes" id="UP000664169">
    <property type="component" value="Unassembled WGS sequence"/>
</dbReference>
<comment type="caution">
    <text evidence="3">The sequence shown here is derived from an EMBL/GenBank/DDBJ whole genome shotgun (WGS) entry which is preliminary data.</text>
</comment>
<organism evidence="3 4">
    <name type="scientific">Gomphillus americanus</name>
    <dbReference type="NCBI Taxonomy" id="1940652"/>
    <lineage>
        <taxon>Eukaryota</taxon>
        <taxon>Fungi</taxon>
        <taxon>Dikarya</taxon>
        <taxon>Ascomycota</taxon>
        <taxon>Pezizomycotina</taxon>
        <taxon>Lecanoromycetes</taxon>
        <taxon>OSLEUM clade</taxon>
        <taxon>Ostropomycetidae</taxon>
        <taxon>Ostropales</taxon>
        <taxon>Graphidaceae</taxon>
        <taxon>Gomphilloideae</taxon>
        <taxon>Gomphillus</taxon>
    </lineage>
</organism>
<feature type="region of interest" description="Disordered" evidence="1">
    <location>
        <begin position="776"/>
        <end position="804"/>
    </location>
</feature>
<evidence type="ECO:0000259" key="2">
    <source>
        <dbReference type="Pfam" id="PF13401"/>
    </source>
</evidence>
<dbReference type="InterPro" id="IPR049945">
    <property type="entry name" value="AAA_22"/>
</dbReference>
<reference evidence="3" key="1">
    <citation type="submission" date="2021-03" db="EMBL/GenBank/DDBJ databases">
        <authorList>
            <person name="Tagirdzhanova G."/>
        </authorList>
    </citation>
    <scope>NUCLEOTIDE SEQUENCE</scope>
</reference>
<proteinExistence type="predicted"/>
<dbReference type="SUPFAM" id="SSF48452">
    <property type="entry name" value="TPR-like"/>
    <property type="match status" value="1"/>
</dbReference>
<dbReference type="PANTHER" id="PTHR46082:SF6">
    <property type="entry name" value="AAA+ ATPASE DOMAIN-CONTAINING PROTEIN-RELATED"/>
    <property type="match status" value="1"/>
</dbReference>
<dbReference type="SMART" id="SM00028">
    <property type="entry name" value="TPR"/>
    <property type="match status" value="3"/>
</dbReference>
<dbReference type="Pfam" id="PF13181">
    <property type="entry name" value="TPR_8"/>
    <property type="match status" value="1"/>
</dbReference>
<dbReference type="Gene3D" id="3.40.50.300">
    <property type="entry name" value="P-loop containing nucleotide triphosphate hydrolases"/>
    <property type="match status" value="1"/>
</dbReference>
<sequence>MHKDVHDQSKEEMYQDFKLVMEEAEMLNVASTSLGSSAAGMSQIAARLANIALQDSNRDILRSLKTDNKVLNEIHEEFVKVVLERKIAIHSFQEARGMTGITGLSGKIVDDFSSKLDLPTIETVESIDADHRQMARCSRREDDTYRKIAGELKSRVEKGIFESVQNIQRSPILESSQQMASKPQTHERYIQMPFVPNTRFVGHAQSLAIVGLGGIGKTQLVRAFCYIMKARYPDFSILRVSAISRATFKQDFRNIAQAYSITAECEEEQLSAVRDYLNSAAAGKWLLVVDNADDTELLRDKKNGIMNYLPQSETCLTLFTTRYKELADLADYNIVDLEEMSINEATLFLKKFFRHTYLVQNQALVKEFLEELAYLPLAIVQACAYIIKNSITISKYLPLVKTTEKEMINLLSQDFHDNTRSKESHNAVAVTWLVSFDQIKKDEPAAADLLFFLAFLENKAIPLTILPAFESSSELTRAIGVLVGYSFLSKQGEGDEEVYDMHRLVHRAIKVWMQRENLINKRKQKTVSHLVNIFPQPEWENRNLWHQYMPHTIRVLQNTEQTDGRAELCLRLGEWLNEDCRTSEAIRWISECVSWRLQTLSEEDDNLLAAQLQLSVAYLDTKQAPEAIEILQKVLAINREDHNDRLMIQCALATAYLHDGQIAEAIEILEKVATTEPNLIAEYDTHSILQYLPVLAYEAEGRNKEAIETLGKIVAIEERILTEDDPVHLASQHNLAIAYSNDDQIDKAVVLMQHVVSVRQRVLRDDHPHRVGSMEVLSRIQAKKDRRDRRETEEAEKISPQHGA</sequence>
<feature type="domain" description="ORC1/DEAH AAA+ ATPase" evidence="2">
    <location>
        <begin position="203"/>
        <end position="309"/>
    </location>
</feature>
<dbReference type="SUPFAM" id="SSF52540">
    <property type="entry name" value="P-loop containing nucleoside triphosphate hydrolases"/>
    <property type="match status" value="1"/>
</dbReference>
<dbReference type="PANTHER" id="PTHR46082">
    <property type="entry name" value="ATP/GTP-BINDING PROTEIN-RELATED"/>
    <property type="match status" value="1"/>
</dbReference>
<dbReference type="InterPro" id="IPR053137">
    <property type="entry name" value="NLR-like"/>
</dbReference>
<dbReference type="InterPro" id="IPR011990">
    <property type="entry name" value="TPR-like_helical_dom_sf"/>
</dbReference>
<evidence type="ECO:0000256" key="1">
    <source>
        <dbReference type="SAM" id="MobiDB-lite"/>
    </source>
</evidence>
<feature type="compositionally biased region" description="Basic and acidic residues" evidence="1">
    <location>
        <begin position="782"/>
        <end position="804"/>
    </location>
</feature>
<dbReference type="Pfam" id="PF13374">
    <property type="entry name" value="TPR_10"/>
    <property type="match status" value="2"/>
</dbReference>
<dbReference type="Pfam" id="PF13401">
    <property type="entry name" value="AAA_22"/>
    <property type="match status" value="1"/>
</dbReference>
<protein>
    <recommendedName>
        <fullName evidence="2">ORC1/DEAH AAA+ ATPase domain-containing protein</fullName>
    </recommendedName>
</protein>
<name>A0A8H3I7Z4_9LECA</name>
<evidence type="ECO:0000313" key="4">
    <source>
        <dbReference type="Proteomes" id="UP000664169"/>
    </source>
</evidence>
<dbReference type="GO" id="GO:0043531">
    <property type="term" value="F:ADP binding"/>
    <property type="evidence" value="ECO:0007669"/>
    <property type="project" value="InterPro"/>
</dbReference>
<dbReference type="OrthoDB" id="20872at2759"/>
<dbReference type="AlphaFoldDB" id="A0A8H3I7Z4"/>
<gene>
    <name evidence="3" type="ORF">GOMPHAMPRED_000540</name>
</gene>
<evidence type="ECO:0000313" key="3">
    <source>
        <dbReference type="EMBL" id="CAF9903774.1"/>
    </source>
</evidence>